<comment type="caution">
    <text evidence="12">The sequence shown here is derived from an EMBL/GenBank/DDBJ whole genome shotgun (WGS) entry which is preliminary data.</text>
</comment>
<evidence type="ECO:0000259" key="11">
    <source>
        <dbReference type="Pfam" id="PF00171"/>
    </source>
</evidence>
<evidence type="ECO:0000256" key="9">
    <source>
        <dbReference type="PROSITE-ProRule" id="PRU10007"/>
    </source>
</evidence>
<dbReference type="InterPro" id="IPR029510">
    <property type="entry name" value="Ald_DH_CS_GLU"/>
</dbReference>
<dbReference type="EC" id="1.2.1.88" evidence="3"/>
<keyword evidence="13" id="KW-1185">Reference proteome</keyword>
<dbReference type="InterPro" id="IPR005931">
    <property type="entry name" value="P5CDH/ALDH4A1"/>
</dbReference>
<protein>
    <recommendedName>
        <fullName evidence="7">L-glutamate gamma-semialdehyde dehydrogenase</fullName>
        <ecNumber evidence="3">1.2.1.88</ecNumber>
    </recommendedName>
    <alternativeName>
        <fullName evidence="7">L-glutamate gamma-semialdehyde dehydrogenase</fullName>
    </alternativeName>
</protein>
<evidence type="ECO:0000313" key="13">
    <source>
        <dbReference type="Proteomes" id="UP000616201"/>
    </source>
</evidence>
<keyword evidence="6" id="KW-0642">Proline metabolism</keyword>
<dbReference type="InterPro" id="IPR016162">
    <property type="entry name" value="Ald_DH_N"/>
</dbReference>
<dbReference type="PANTHER" id="PTHR42862">
    <property type="entry name" value="DELTA-1-PYRROLINE-5-CARBOXYLATE DEHYDROGENASE 1, ISOFORM A-RELATED"/>
    <property type="match status" value="1"/>
</dbReference>
<dbReference type="GO" id="GO:0004657">
    <property type="term" value="F:proline dehydrogenase activity"/>
    <property type="evidence" value="ECO:0007669"/>
    <property type="project" value="UniProtKB-ARBA"/>
</dbReference>
<dbReference type="Proteomes" id="UP000616201">
    <property type="component" value="Unassembled WGS sequence"/>
</dbReference>
<evidence type="ECO:0000256" key="8">
    <source>
        <dbReference type="ARBA" id="ARBA00048142"/>
    </source>
</evidence>
<dbReference type="InterPro" id="IPR016160">
    <property type="entry name" value="Ald_DH_CS_CYS"/>
</dbReference>
<dbReference type="GO" id="GO:0009898">
    <property type="term" value="C:cytoplasmic side of plasma membrane"/>
    <property type="evidence" value="ECO:0007669"/>
    <property type="project" value="TreeGrafter"/>
</dbReference>
<evidence type="ECO:0000256" key="2">
    <source>
        <dbReference type="ARBA" id="ARBA00009986"/>
    </source>
</evidence>
<name>A0A928UXZ5_9SPHI</name>
<evidence type="ECO:0000313" key="12">
    <source>
        <dbReference type="EMBL" id="MBE8713511.1"/>
    </source>
</evidence>
<evidence type="ECO:0000256" key="4">
    <source>
        <dbReference type="ARBA" id="ARBA00023002"/>
    </source>
</evidence>
<feature type="active site" evidence="9">
    <location>
        <position position="294"/>
    </location>
</feature>
<dbReference type="FunFam" id="3.40.605.10:FF:000006">
    <property type="entry name" value="1-pyrroline-5-carboxylate dehydrogenase"/>
    <property type="match status" value="1"/>
</dbReference>
<comment type="pathway">
    <text evidence="1">Amino-acid degradation; L-proline degradation into L-glutamate; L-glutamate from L-proline: step 2/2.</text>
</comment>
<proteinExistence type="inferred from homology"/>
<evidence type="ECO:0000256" key="6">
    <source>
        <dbReference type="ARBA" id="ARBA00023062"/>
    </source>
</evidence>
<evidence type="ECO:0000256" key="5">
    <source>
        <dbReference type="ARBA" id="ARBA00023027"/>
    </source>
</evidence>
<keyword evidence="5" id="KW-0520">NAD</keyword>
<dbReference type="PANTHER" id="PTHR42862:SF1">
    <property type="entry name" value="DELTA-1-PYRROLINE-5-CARBOXYLATE DEHYDROGENASE 2, ISOFORM A-RELATED"/>
    <property type="match status" value="1"/>
</dbReference>
<reference evidence="12" key="1">
    <citation type="submission" date="2018-02" db="EMBL/GenBank/DDBJ databases">
        <authorList>
            <person name="Vasarhelyi B.M."/>
            <person name="Deshmukh S."/>
            <person name="Balint B."/>
            <person name="Kukolya J."/>
        </authorList>
    </citation>
    <scope>NUCLEOTIDE SEQUENCE</scope>
    <source>
        <strain evidence="12">KB22</strain>
    </source>
</reference>
<evidence type="ECO:0000256" key="3">
    <source>
        <dbReference type="ARBA" id="ARBA00012884"/>
    </source>
</evidence>
<gene>
    <name evidence="12" type="primary">pruA</name>
    <name evidence="12" type="ORF">C4F49_07455</name>
</gene>
<dbReference type="SUPFAM" id="SSF53720">
    <property type="entry name" value="ALDH-like"/>
    <property type="match status" value="1"/>
</dbReference>
<dbReference type="CDD" id="cd07123">
    <property type="entry name" value="ALDH_F4-17_P5CDH"/>
    <property type="match status" value="1"/>
</dbReference>
<dbReference type="InterPro" id="IPR016161">
    <property type="entry name" value="Ald_DH/histidinol_DH"/>
</dbReference>
<keyword evidence="4 10" id="KW-0560">Oxidoreductase</keyword>
<dbReference type="GO" id="GO:0003842">
    <property type="term" value="F:L-glutamate gamma-semialdehyde dehydrogenase activity"/>
    <property type="evidence" value="ECO:0007669"/>
    <property type="project" value="UniProtKB-EC"/>
</dbReference>
<dbReference type="InterPro" id="IPR050485">
    <property type="entry name" value="Proline_metab_enzyme"/>
</dbReference>
<comment type="similarity">
    <text evidence="2 10">Belongs to the aldehyde dehydrogenase family.</text>
</comment>
<organism evidence="12 13">
    <name type="scientific">Sphingobacterium hungaricum</name>
    <dbReference type="NCBI Taxonomy" id="2082723"/>
    <lineage>
        <taxon>Bacteria</taxon>
        <taxon>Pseudomonadati</taxon>
        <taxon>Bacteroidota</taxon>
        <taxon>Sphingobacteriia</taxon>
        <taxon>Sphingobacteriales</taxon>
        <taxon>Sphingobacteriaceae</taxon>
        <taxon>Sphingobacterium</taxon>
    </lineage>
</organism>
<dbReference type="AlphaFoldDB" id="A0A928UXZ5"/>
<dbReference type="EMBL" id="PRDK01000004">
    <property type="protein sequence ID" value="MBE8713511.1"/>
    <property type="molecule type" value="Genomic_DNA"/>
</dbReference>
<dbReference type="RefSeq" id="WP_196935450.1">
    <property type="nucleotide sequence ID" value="NZ_MU158698.1"/>
</dbReference>
<dbReference type="InterPro" id="IPR015590">
    <property type="entry name" value="Aldehyde_DH_dom"/>
</dbReference>
<dbReference type="Gene3D" id="3.40.309.10">
    <property type="entry name" value="Aldehyde Dehydrogenase, Chain A, domain 2"/>
    <property type="match status" value="1"/>
</dbReference>
<dbReference type="NCBIfam" id="TIGR01236">
    <property type="entry name" value="D1pyr5carbox1"/>
    <property type="match status" value="1"/>
</dbReference>
<dbReference type="Pfam" id="PF00171">
    <property type="entry name" value="Aldedh"/>
    <property type="match status" value="1"/>
</dbReference>
<dbReference type="PROSITE" id="PS00687">
    <property type="entry name" value="ALDEHYDE_DEHYDR_GLU"/>
    <property type="match status" value="1"/>
</dbReference>
<accession>A0A928UXZ5</accession>
<evidence type="ECO:0000256" key="7">
    <source>
        <dbReference type="ARBA" id="ARBA00032259"/>
    </source>
</evidence>
<dbReference type="InterPro" id="IPR016163">
    <property type="entry name" value="Ald_DH_C"/>
</dbReference>
<evidence type="ECO:0000256" key="1">
    <source>
        <dbReference type="ARBA" id="ARBA00004786"/>
    </source>
</evidence>
<sequence length="544" mass="60777">MLKGFFNVPTPTNEVVNSYAPGTKERSLLKEALAEAKSVQLDIPMYIGSEEIRTNKKVKITAPHDHKLVLGHYHYGTKKHVKDAIDAALAAKEDWQNLAWEQRAAIFLKAAELISTKYRYKLNAATMLGQSKSPYQAEIDAACELIDFLRFNVKYMTEIYQQQPPVSPKGIWNRVEQRPLEGFVFALTPFNFTAIAGNLPTCVAMMGNVVVWKPSNAQVYSANVLMEIFKEAGLPDGVINLVYVDGPDAGDVIFKHPDFAGIHFTGSTGVFQDIWKTIGENIHRYKTYPRIVGETGGKDFIVVHPSADIQVVNTALVRGAFEYQGQKCSAASRAYIPKSMWKELKKLMERDIKSFKIGPVDDFSNFINAVIDEKSFDKITKYIDRAKNAKDADIIIGGEYDKSKGYYINPTVIVAKKPDYETLSEELFGPVLTVYVYEDKKFSEVLDIVDQTSIYALTGSIISQDRYAIAEASEKLKNAAGNFYINDKCTGAVVGQQPFGGARGSGTNDKAGSMINLLRWVSPRTIKETFSPDTNYRYPFLSEE</sequence>
<feature type="domain" description="Aldehyde dehydrogenase" evidence="11">
    <location>
        <begin position="56"/>
        <end position="513"/>
    </location>
</feature>
<evidence type="ECO:0000256" key="10">
    <source>
        <dbReference type="RuleBase" id="RU003345"/>
    </source>
</evidence>
<dbReference type="GO" id="GO:0010133">
    <property type="term" value="P:L-proline catabolic process to L-glutamate"/>
    <property type="evidence" value="ECO:0007669"/>
    <property type="project" value="InterPro"/>
</dbReference>
<dbReference type="PROSITE" id="PS00070">
    <property type="entry name" value="ALDEHYDE_DEHYDR_CYS"/>
    <property type="match status" value="1"/>
</dbReference>
<dbReference type="Gene3D" id="3.40.605.10">
    <property type="entry name" value="Aldehyde Dehydrogenase, Chain A, domain 1"/>
    <property type="match status" value="1"/>
</dbReference>
<dbReference type="FunFam" id="3.40.309.10:FF:000005">
    <property type="entry name" value="1-pyrroline-5-carboxylate dehydrogenase 1"/>
    <property type="match status" value="1"/>
</dbReference>
<comment type="catalytic activity">
    <reaction evidence="8">
        <text>L-glutamate 5-semialdehyde + NAD(+) + H2O = L-glutamate + NADH + 2 H(+)</text>
        <dbReference type="Rhea" id="RHEA:30235"/>
        <dbReference type="ChEBI" id="CHEBI:15377"/>
        <dbReference type="ChEBI" id="CHEBI:15378"/>
        <dbReference type="ChEBI" id="CHEBI:29985"/>
        <dbReference type="ChEBI" id="CHEBI:57540"/>
        <dbReference type="ChEBI" id="CHEBI:57945"/>
        <dbReference type="ChEBI" id="CHEBI:58066"/>
        <dbReference type="EC" id="1.2.1.88"/>
    </reaction>
</comment>